<evidence type="ECO:0000259" key="5">
    <source>
        <dbReference type="Pfam" id="PF13193"/>
    </source>
</evidence>
<dbReference type="Gene3D" id="3.40.50.12780">
    <property type="entry name" value="N-terminal domain of ligase-like"/>
    <property type="match status" value="1"/>
</dbReference>
<feature type="domain" description="AMP-dependent synthetase/ligase" evidence="4">
    <location>
        <begin position="25"/>
        <end position="369"/>
    </location>
</feature>
<proteinExistence type="inferred from homology"/>
<name>A0A840EXX0_9ACTN</name>
<dbReference type="RefSeq" id="WP_183370253.1">
    <property type="nucleotide sequence ID" value="NZ_BAABHL010000034.1"/>
</dbReference>
<dbReference type="InterPro" id="IPR020845">
    <property type="entry name" value="AMP-binding_CS"/>
</dbReference>
<protein>
    <submittedName>
        <fullName evidence="6">Acyl-CoA synthetase (AMP-forming)/AMP-acid ligase II</fullName>
    </submittedName>
</protein>
<dbReference type="GO" id="GO:0006631">
    <property type="term" value="P:fatty acid metabolic process"/>
    <property type="evidence" value="ECO:0007669"/>
    <property type="project" value="TreeGrafter"/>
</dbReference>
<evidence type="ECO:0000259" key="4">
    <source>
        <dbReference type="Pfam" id="PF00501"/>
    </source>
</evidence>
<dbReference type="GO" id="GO:0031956">
    <property type="term" value="F:medium-chain fatty acid-CoA ligase activity"/>
    <property type="evidence" value="ECO:0007669"/>
    <property type="project" value="TreeGrafter"/>
</dbReference>
<dbReference type="SUPFAM" id="SSF56801">
    <property type="entry name" value="Acetyl-CoA synthetase-like"/>
    <property type="match status" value="1"/>
</dbReference>
<evidence type="ECO:0000256" key="2">
    <source>
        <dbReference type="ARBA" id="ARBA00022598"/>
    </source>
</evidence>
<comment type="caution">
    <text evidence="6">The sequence shown here is derived from an EMBL/GenBank/DDBJ whole genome shotgun (WGS) entry which is preliminary data.</text>
</comment>
<organism evidence="6 7">
    <name type="scientific">Gordonia humi</name>
    <dbReference type="NCBI Taxonomy" id="686429"/>
    <lineage>
        <taxon>Bacteria</taxon>
        <taxon>Bacillati</taxon>
        <taxon>Actinomycetota</taxon>
        <taxon>Actinomycetes</taxon>
        <taxon>Mycobacteriales</taxon>
        <taxon>Gordoniaceae</taxon>
        <taxon>Gordonia</taxon>
    </lineage>
</organism>
<feature type="compositionally biased region" description="Basic and acidic residues" evidence="3">
    <location>
        <begin position="495"/>
        <end position="505"/>
    </location>
</feature>
<reference evidence="6 7" key="1">
    <citation type="submission" date="2020-08" db="EMBL/GenBank/DDBJ databases">
        <title>Sequencing the genomes of 1000 actinobacteria strains.</title>
        <authorList>
            <person name="Klenk H.-P."/>
        </authorList>
    </citation>
    <scope>NUCLEOTIDE SEQUENCE [LARGE SCALE GENOMIC DNA]</scope>
    <source>
        <strain evidence="6 7">DSM 45298</strain>
    </source>
</reference>
<keyword evidence="7" id="KW-1185">Reference proteome</keyword>
<keyword evidence="2 6" id="KW-0436">Ligase</keyword>
<dbReference type="Pfam" id="PF13193">
    <property type="entry name" value="AMP-binding_C"/>
    <property type="match status" value="1"/>
</dbReference>
<sequence>MTSEHTLSADGPPLDDTFTDTGDALEAAARAYGDRLAYVTPTAAMSFREWVARAKSTAALFARLGVGKGDVVTLMLPSGVDYAVCYAAAAFIGAVTTGVNGRLGPVETAAILHSSSPTVVVADTEHVRTTVPPAVRVVDLAELHDVYQTPGDPARPRIERTDPVAIVYSSGTTGLPKGAWFDADNLAASAAAAGAMSAPFDRRMTSTPFSHAGYMSKLWDQLLWGTTLVIPPTPWTVDGMARTLRDEHITVGGAVPTQWAKLLELPDLDLTSFPDLRVGVVATAPASPDLVRAAASTIGVPLVVRYAMTEAPSVCGTDPDDPPEVQFRTVGRPQSGMEVKIVDDEGRPVAPGTIGTVRVRGGTVMRGYWNDPELTAQAFDADGCLITGDLGSLTDAGDLVLAGRAGDMYIRGGFNIHPIEVEQTIARHPGVRDAAVVGHAAPVIGEIGVAFVVPEPDASPTLAEIREWTSARLADYKAPDHLVLVDEIPQTAMSKTDRNRLRSMVEADPPPPRRSR</sequence>
<dbReference type="PANTHER" id="PTHR43201">
    <property type="entry name" value="ACYL-COA SYNTHETASE"/>
    <property type="match status" value="1"/>
</dbReference>
<comment type="similarity">
    <text evidence="1">Belongs to the ATP-dependent AMP-binding enzyme family.</text>
</comment>
<dbReference type="Gene3D" id="3.30.300.30">
    <property type="match status" value="1"/>
</dbReference>
<evidence type="ECO:0000256" key="3">
    <source>
        <dbReference type="SAM" id="MobiDB-lite"/>
    </source>
</evidence>
<dbReference type="PANTHER" id="PTHR43201:SF5">
    <property type="entry name" value="MEDIUM-CHAIN ACYL-COA LIGASE ACSF2, MITOCHONDRIAL"/>
    <property type="match status" value="1"/>
</dbReference>
<dbReference type="InterPro" id="IPR000873">
    <property type="entry name" value="AMP-dep_synth/lig_dom"/>
</dbReference>
<accession>A0A840EXX0</accession>
<dbReference type="AlphaFoldDB" id="A0A840EXX0"/>
<gene>
    <name evidence="6" type="ORF">BKA16_001726</name>
</gene>
<dbReference type="InterPro" id="IPR042099">
    <property type="entry name" value="ANL_N_sf"/>
</dbReference>
<evidence type="ECO:0000313" key="7">
    <source>
        <dbReference type="Proteomes" id="UP000551501"/>
    </source>
</evidence>
<dbReference type="Proteomes" id="UP000551501">
    <property type="component" value="Unassembled WGS sequence"/>
</dbReference>
<evidence type="ECO:0000313" key="6">
    <source>
        <dbReference type="EMBL" id="MBB4135174.1"/>
    </source>
</evidence>
<dbReference type="EMBL" id="JACIFP010000001">
    <property type="protein sequence ID" value="MBB4135174.1"/>
    <property type="molecule type" value="Genomic_DNA"/>
</dbReference>
<dbReference type="Pfam" id="PF00501">
    <property type="entry name" value="AMP-binding"/>
    <property type="match status" value="1"/>
</dbReference>
<dbReference type="PROSITE" id="PS00455">
    <property type="entry name" value="AMP_BINDING"/>
    <property type="match status" value="1"/>
</dbReference>
<dbReference type="InterPro" id="IPR025110">
    <property type="entry name" value="AMP-bd_C"/>
</dbReference>
<feature type="region of interest" description="Disordered" evidence="3">
    <location>
        <begin position="493"/>
        <end position="516"/>
    </location>
</feature>
<evidence type="ECO:0000256" key="1">
    <source>
        <dbReference type="ARBA" id="ARBA00006432"/>
    </source>
</evidence>
<dbReference type="InterPro" id="IPR045851">
    <property type="entry name" value="AMP-bd_C_sf"/>
</dbReference>
<feature type="domain" description="AMP-binding enzyme C-terminal" evidence="5">
    <location>
        <begin position="420"/>
        <end position="495"/>
    </location>
</feature>